<dbReference type="EMBL" id="JAVDWH010000001">
    <property type="protein sequence ID" value="MDR7087739.1"/>
    <property type="molecule type" value="Genomic_DNA"/>
</dbReference>
<name>A0ABU1URD4_9ACTN</name>
<keyword evidence="2" id="KW-1185">Reference proteome</keyword>
<proteinExistence type="predicted"/>
<evidence type="ECO:0000313" key="2">
    <source>
        <dbReference type="Proteomes" id="UP001257739"/>
    </source>
</evidence>
<evidence type="ECO:0000313" key="1">
    <source>
        <dbReference type="EMBL" id="MDR7087739.1"/>
    </source>
</evidence>
<protein>
    <submittedName>
        <fullName evidence="1">Uncharacterized protein</fullName>
    </submittedName>
</protein>
<dbReference type="RefSeq" id="WP_309971771.1">
    <property type="nucleotide sequence ID" value="NZ_JAVDWH010000001.1"/>
</dbReference>
<sequence>MRALRLLGVAILAISGFVVVGSTTGGAGAADSSKYLTAQFHAKVMANEEFTLAGNVKTHFERLVRLQYKSGDTWKTIRTVTEAADGDGFEFTLVTTSKTRYYRYYAPSTTGSGGESGAKIVGYAKKVTVVSQKATYFGLTPSQQCTDDIHNVTLYAQFYPARPGRQVVVETHTGPKFGPQDRRGSVAITFNPGTSIISEYNLQAKAQPLAGASAKFSGPVSYSQGVCFDF</sequence>
<comment type="caution">
    <text evidence="1">The sequence shown here is derived from an EMBL/GenBank/DDBJ whole genome shotgun (WGS) entry which is preliminary data.</text>
</comment>
<gene>
    <name evidence="1" type="ORF">J2X11_002578</name>
</gene>
<organism evidence="1 2">
    <name type="scientific">Aeromicrobium panaciterrae</name>
    <dbReference type="NCBI Taxonomy" id="363861"/>
    <lineage>
        <taxon>Bacteria</taxon>
        <taxon>Bacillati</taxon>
        <taxon>Actinomycetota</taxon>
        <taxon>Actinomycetes</taxon>
        <taxon>Propionibacteriales</taxon>
        <taxon>Nocardioidaceae</taxon>
        <taxon>Aeromicrobium</taxon>
    </lineage>
</organism>
<accession>A0ABU1URD4</accession>
<reference evidence="1 2" key="1">
    <citation type="submission" date="2023-07" db="EMBL/GenBank/DDBJ databases">
        <title>Sorghum-associated microbial communities from plants grown in Nebraska, USA.</title>
        <authorList>
            <person name="Schachtman D."/>
        </authorList>
    </citation>
    <scope>NUCLEOTIDE SEQUENCE [LARGE SCALE GENOMIC DNA]</scope>
    <source>
        <strain evidence="1 2">BE248</strain>
    </source>
</reference>
<dbReference type="Proteomes" id="UP001257739">
    <property type="component" value="Unassembled WGS sequence"/>
</dbReference>